<evidence type="ECO:0000256" key="2">
    <source>
        <dbReference type="ARBA" id="ARBA00022603"/>
    </source>
</evidence>
<sequence length="1623" mass="180724">MNSTSIFGFLNPIAKTASLAKQATVELAANYVDRIIAAIRLTTELDNTGATPSTDDLAVLKGFFGYGKAAKAFEKKHERYTELKDSFETEKDYATARKGVLHSYFTPDFIVRAMWRTVCRLGLTEGRVLEPSCGSGQFIHLADPSFSGRFVGVELDPTVGSIARHLNPKAKIYINQRLEHAKIPASGDFDLVISNPPFGAIKAHDQRFGNQSIHNYFVLRGLSELREGGLLCFVVSTWVMDKKDEATRRQIAKMANLVASVRLPSNAFQSEGVTLPVDVLIFQKTATPTVNPDWLYTGDHTSGAHINRHYINNPDCILGTVSAPAVMSFNSCEVSATGDLELQLSEALDSLSTSPIYHSPNRSLNIASDVVEVEPQEPVSKFELFSQNETVYQRIDDSTDENGHTKAVFKELTFANRGQEKRTLAYITVKDALKALLEAEQSNQSRLQLAKLREELNLLHDGYVKAFGGLSRTSNKSLLRPCSMYLRVKALEVDFIAENKKEGIKESFNKAQILSKRVYTPFVTVESASSYEEALAICLNESASLSYNRIAELMNVSKDEAKEYCESNSLAFIEPLSGKLTDAASYLSGNVRQKYQDALSACATTYHRNLTALERVIPEDLGAEEITAVMGALWIDEKFYVDFANRLMGENSDFTVTYQADRWHVKAGGHGYWGAASTTWGTNARTFDLLLESGLNGTPITITYTDSTGAKLIDQEATAEANAKLDEIRAEFDDWIWNDAHRREQLLRTYNDKFNSFVVPDYSNLSAKLTLEGCSMSPYDYQKSAIMRGLLNSNVLFDCAVGSGKTLIFQGVANTLKRIHGAAERIAIVMPNALVSQFANTMSSTFPASDVIALEAGLSPSKREELLNTVCTNDFDLLVLPESTFGALSAPIDTLTELIQGEIDDLRKSLEECENKNLNVKRIEKRIEKKEAELEEVINKPRLSSIDWSDLGITTLMCDEQQIFKNVPFSTTYSNVRGMGNPTGSKKAFDFFVKVRDLQKSGGRVLGGTGSSLSNSITETVTWLKIFAPEIANTGLHRTDAFLRQFSNPITEYSLAATGRTLKSTTTIKQFQNLSELLAIYRTFAEVLSSEQLTNRLPTLPDGRPAIPPLKNGKVTNIILPISDAQDEEFERIVFDAKHIDNKDNNMLAIIDRARKTSLDIRHIRPHEYNTHSVVNAACENIINIHNQVKHFNGTQLVFCDRSCPARHKAGAMKEFREKMKLAESGDLDAIAYVDNIEKAGGMESLLANSFSVYDEAERILSENGLRVAVVHDFKTDIQKAKLKADFNAGRYDCLLGSTSKLGTGWNLNERLVANHNIDLPLRPGDLEQRNGRILRQSNKAYFQGFIKEVEIFTYCTEKTLDSWFTSLLDRKAKFIAQFNNGTLDTREYESEDEKIDFATLSALVSGDTRLMDLVKAQQELKRLNLLARSHKRKVFRLQDDQAYYTHIVDSCTLAMSSYEADAKNATGLTPLNLKIGNTSIALDIKPLESAIKTLQKQSYYSRTGDEQPLCDYGSFKVIAIKGKRSGWNIVVRGAADHDVCTTSQIENASGRRVYNRLTEHLDTLKDVAIVATKRIAYANKQLTLVAQELAKPFKHELALTGLKQTIHDLELELANEKQKQAA</sequence>
<evidence type="ECO:0000256" key="3">
    <source>
        <dbReference type="ARBA" id="ARBA00022679"/>
    </source>
</evidence>
<name>A0A240EII4_9VIBR</name>
<dbReference type="PROSITE" id="PS00092">
    <property type="entry name" value="N6_MTASE"/>
    <property type="match status" value="1"/>
</dbReference>
<reference evidence="8" key="1">
    <citation type="submission" date="2016-06" db="EMBL/GenBank/DDBJ databases">
        <authorList>
            <person name="Rodrigo-Torres L."/>
            <person name="Arahal R.D."/>
            <person name="Lucena T."/>
        </authorList>
    </citation>
    <scope>NUCLEOTIDE SEQUENCE [LARGE SCALE GENOMIC DNA]</scope>
    <source>
        <strain evidence="8">CECT8203</strain>
    </source>
</reference>
<gene>
    <name evidence="7" type="primary">taqIM</name>
    <name evidence="7" type="ORF">VTH8203_01365</name>
</gene>
<keyword evidence="5" id="KW-0175">Coiled coil</keyword>
<evidence type="ECO:0000259" key="6">
    <source>
        <dbReference type="SMART" id="SM00490"/>
    </source>
</evidence>
<dbReference type="PRINTS" id="PR00507">
    <property type="entry name" value="N12N6MTFRASE"/>
</dbReference>
<comment type="similarity">
    <text evidence="1">Belongs to the N(4)/N(6)-methyltransferase family.</text>
</comment>
<feature type="domain" description="Helicase C-terminal" evidence="6">
    <location>
        <begin position="1255"/>
        <end position="1338"/>
    </location>
</feature>
<dbReference type="InterPro" id="IPR002052">
    <property type="entry name" value="DNA_methylase_N6_adenine_CS"/>
</dbReference>
<evidence type="ECO:0000313" key="7">
    <source>
        <dbReference type="EMBL" id="SNX47750.1"/>
    </source>
</evidence>
<dbReference type="SUPFAM" id="SSF52540">
    <property type="entry name" value="P-loop containing nucleoside triphosphate hydrolases"/>
    <property type="match status" value="2"/>
</dbReference>
<dbReference type="Gene3D" id="3.40.50.300">
    <property type="entry name" value="P-loop containing nucleotide triphosphate hydrolases"/>
    <property type="match status" value="2"/>
</dbReference>
<evidence type="ECO:0000256" key="5">
    <source>
        <dbReference type="SAM" id="Coils"/>
    </source>
</evidence>
<dbReference type="Gene3D" id="3.40.50.150">
    <property type="entry name" value="Vaccinia Virus protein VP39"/>
    <property type="match status" value="1"/>
</dbReference>
<dbReference type="PANTHER" id="PTHR41313:SF1">
    <property type="entry name" value="DNA METHYLASE ADENINE-SPECIFIC DOMAIN-CONTAINING PROTEIN"/>
    <property type="match status" value="1"/>
</dbReference>
<dbReference type="InterPro" id="IPR003356">
    <property type="entry name" value="DNA_methylase_A-5"/>
</dbReference>
<dbReference type="SUPFAM" id="SSF53335">
    <property type="entry name" value="S-adenosyl-L-methionine-dependent methyltransferases"/>
    <property type="match status" value="1"/>
</dbReference>
<dbReference type="EMBL" id="OANU01000012">
    <property type="protein sequence ID" value="SNX47750.1"/>
    <property type="molecule type" value="Genomic_DNA"/>
</dbReference>
<dbReference type="GO" id="GO:0003677">
    <property type="term" value="F:DNA binding"/>
    <property type="evidence" value="ECO:0007669"/>
    <property type="project" value="InterPro"/>
</dbReference>
<keyword evidence="8" id="KW-1185">Reference proteome</keyword>
<dbReference type="InterPro" id="IPR052933">
    <property type="entry name" value="DNA_Protect_Modify"/>
</dbReference>
<feature type="coiled-coil region" evidence="5">
    <location>
        <begin position="896"/>
        <end position="940"/>
    </location>
</feature>
<proteinExistence type="inferred from homology"/>
<dbReference type="Pfam" id="PF00271">
    <property type="entry name" value="Helicase_C"/>
    <property type="match status" value="1"/>
</dbReference>
<dbReference type="InterPro" id="IPR001650">
    <property type="entry name" value="Helicase_C-like"/>
</dbReference>
<dbReference type="RefSeq" id="WP_096992991.1">
    <property type="nucleotide sequence ID" value="NZ_JBHSII010000006.1"/>
</dbReference>
<protein>
    <submittedName>
        <fullName evidence="7">Modification methylase TaqI</fullName>
        <ecNumber evidence="7">2.1.1.72</ecNumber>
    </submittedName>
</protein>
<dbReference type="SMART" id="SM00490">
    <property type="entry name" value="HELICc"/>
    <property type="match status" value="1"/>
</dbReference>
<dbReference type="CDD" id="cd02440">
    <property type="entry name" value="AdoMet_MTases"/>
    <property type="match status" value="1"/>
</dbReference>
<dbReference type="GO" id="GO:0009307">
    <property type="term" value="P:DNA restriction-modification system"/>
    <property type="evidence" value="ECO:0007669"/>
    <property type="project" value="UniProtKB-KW"/>
</dbReference>
<evidence type="ECO:0000256" key="4">
    <source>
        <dbReference type="ARBA" id="ARBA00022747"/>
    </source>
</evidence>
<dbReference type="OrthoDB" id="9814088at2"/>
<evidence type="ECO:0000313" key="8">
    <source>
        <dbReference type="Proteomes" id="UP000219336"/>
    </source>
</evidence>
<accession>A0A240EII4</accession>
<dbReference type="PANTHER" id="PTHR41313">
    <property type="entry name" value="ADENINE-SPECIFIC METHYLTRANSFERASE"/>
    <property type="match status" value="1"/>
</dbReference>
<dbReference type="InterPro" id="IPR029063">
    <property type="entry name" value="SAM-dependent_MTases_sf"/>
</dbReference>
<dbReference type="GO" id="GO:0008170">
    <property type="term" value="F:N-methyltransferase activity"/>
    <property type="evidence" value="ECO:0007669"/>
    <property type="project" value="InterPro"/>
</dbReference>
<dbReference type="GO" id="GO:0032259">
    <property type="term" value="P:methylation"/>
    <property type="evidence" value="ECO:0007669"/>
    <property type="project" value="UniProtKB-KW"/>
</dbReference>
<evidence type="ECO:0000256" key="1">
    <source>
        <dbReference type="ARBA" id="ARBA00006594"/>
    </source>
</evidence>
<dbReference type="GO" id="GO:0009007">
    <property type="term" value="F:site-specific DNA-methyltransferase (adenine-specific) activity"/>
    <property type="evidence" value="ECO:0007669"/>
    <property type="project" value="UniProtKB-EC"/>
</dbReference>
<keyword evidence="4" id="KW-0680">Restriction system</keyword>
<dbReference type="InterPro" id="IPR027417">
    <property type="entry name" value="P-loop_NTPase"/>
</dbReference>
<keyword evidence="2 7" id="KW-0489">Methyltransferase</keyword>
<organism evidence="7 8">
    <name type="scientific">Vibrio thalassae</name>
    <dbReference type="NCBI Taxonomy" id="1243014"/>
    <lineage>
        <taxon>Bacteria</taxon>
        <taxon>Pseudomonadati</taxon>
        <taxon>Pseudomonadota</taxon>
        <taxon>Gammaproteobacteria</taxon>
        <taxon>Vibrionales</taxon>
        <taxon>Vibrionaceae</taxon>
        <taxon>Vibrio</taxon>
    </lineage>
</organism>
<dbReference type="Pfam" id="PF02384">
    <property type="entry name" value="N6_Mtase"/>
    <property type="match status" value="1"/>
</dbReference>
<dbReference type="EC" id="2.1.1.72" evidence="7"/>
<dbReference type="Proteomes" id="UP000219336">
    <property type="component" value="Unassembled WGS sequence"/>
</dbReference>
<keyword evidence="3 7" id="KW-0808">Transferase</keyword>